<dbReference type="InterPro" id="IPR050534">
    <property type="entry name" value="Coronavir_polyprotein_1ab"/>
</dbReference>
<dbReference type="OrthoDB" id="9757917at2"/>
<dbReference type="InterPro" id="IPR027417">
    <property type="entry name" value="P-loop_NTPase"/>
</dbReference>
<accession>A0A1H6NVE0</accession>
<dbReference type="CDD" id="cd18808">
    <property type="entry name" value="SF1_C_Upf1"/>
    <property type="match status" value="1"/>
</dbReference>
<dbReference type="SUPFAM" id="SSF52540">
    <property type="entry name" value="P-loop containing nucleoside triphosphate hydrolases"/>
    <property type="match status" value="1"/>
</dbReference>
<comment type="similarity">
    <text evidence="1">Belongs to the DNA2/NAM7 helicase family.</text>
</comment>
<dbReference type="GO" id="GO:0043139">
    <property type="term" value="F:5'-3' DNA helicase activity"/>
    <property type="evidence" value="ECO:0007669"/>
    <property type="project" value="TreeGrafter"/>
</dbReference>
<keyword evidence="3" id="KW-0378">Hydrolase</keyword>
<dbReference type="InterPro" id="IPR041679">
    <property type="entry name" value="DNA2/NAM7-like_C"/>
</dbReference>
<dbReference type="SMART" id="SM00487">
    <property type="entry name" value="DEXDc"/>
    <property type="match status" value="1"/>
</dbReference>
<gene>
    <name evidence="7" type="ORF">SAMN05216581_3408</name>
</gene>
<evidence type="ECO:0000256" key="3">
    <source>
        <dbReference type="ARBA" id="ARBA00022801"/>
    </source>
</evidence>
<evidence type="ECO:0000259" key="6">
    <source>
        <dbReference type="SMART" id="SM00487"/>
    </source>
</evidence>
<dbReference type="RefSeq" id="WP_019362841.1">
    <property type="nucleotide sequence ID" value="NZ_LT629972.1"/>
</dbReference>
<feature type="domain" description="Helicase ATP-binding" evidence="6">
    <location>
        <begin position="231"/>
        <end position="464"/>
    </location>
</feature>
<dbReference type="PANTHER" id="PTHR43788:SF8">
    <property type="entry name" value="DNA-BINDING PROTEIN SMUBP-2"/>
    <property type="match status" value="1"/>
</dbReference>
<evidence type="ECO:0000256" key="5">
    <source>
        <dbReference type="ARBA" id="ARBA00022840"/>
    </source>
</evidence>
<dbReference type="PANTHER" id="PTHR43788">
    <property type="entry name" value="DNA2/NAM7 HELICASE FAMILY MEMBER"/>
    <property type="match status" value="1"/>
</dbReference>
<name>A0A1H6NVE0_9PSED</name>
<evidence type="ECO:0000256" key="2">
    <source>
        <dbReference type="ARBA" id="ARBA00022741"/>
    </source>
</evidence>
<organism evidence="7 8">
    <name type="scientific">Pseudomonas asplenii</name>
    <dbReference type="NCBI Taxonomy" id="53407"/>
    <lineage>
        <taxon>Bacteria</taxon>
        <taxon>Pseudomonadati</taxon>
        <taxon>Pseudomonadota</taxon>
        <taxon>Gammaproteobacteria</taxon>
        <taxon>Pseudomonadales</taxon>
        <taxon>Pseudomonadaceae</taxon>
        <taxon>Pseudomonas</taxon>
    </lineage>
</organism>
<proteinExistence type="inferred from homology"/>
<dbReference type="GO" id="GO:0005524">
    <property type="term" value="F:ATP binding"/>
    <property type="evidence" value="ECO:0007669"/>
    <property type="project" value="UniProtKB-KW"/>
</dbReference>
<evidence type="ECO:0000313" key="7">
    <source>
        <dbReference type="EMBL" id="SEI17573.1"/>
    </source>
</evidence>
<protein>
    <submittedName>
        <fullName evidence="7">AAA domain-containing protein</fullName>
    </submittedName>
</protein>
<dbReference type="Proteomes" id="UP000182272">
    <property type="component" value="Chromosome I"/>
</dbReference>
<sequence length="899" mass="101905">MAKHCYMSLSGIGRWDSALKQTLAQWTPYRRYIATAINAAEQRSPILAWRLPSAEELDAIKQRAAKRPVSQNKSKRRRDRVEYSDSHIGEWIILEPRPGFEEEPDSTYDAFLDAREIHEREPQRRRRELVWDKRNKIIVLGRIHEQQALQVERLPRALENGDEAAKALIYLKANTWPLVCQKNALEHLESYPSPRLGALVRLASTRASWENPTPRELTDDQWFFLLTKEDGNLRDGTAEQRLFVKRALATPDYAVLEGPPGSGKTTAICELILQLTREGKRVLLVASTHVAVDNVLESLIEWQDESDQKWVMPLRIGDEDNIASTAVRPWALNRLVRTCKGEILDFLDKPGVGSHLGVNSRALLGQALRSEKESMLANMMLESSNLVCSTTIGILQHPSLKQKLGLEPFDYLILDEASKTTFSEFLVPALYARRWVVVGDRRQLSPFVDETDLAVNVRNLIPQNVANAAMYGFRAAASVSKKSGGTLMLLEAPAQRQLMVEEANARDVPAVDLDTHDLSLPCFELAGAHLVCASEKTLQAWEHRLPGDLLPSNDALPPLPDWQAHRSSYPPLPERRQEAPIWADEVAWRQIRAYELRQNPDEQQHLLDELDDLLPKGKTAQQGTPNLGENLKQMRRVAMTSILEILQVGAGCLPDWDQQTVLTHGLPAQALEQRSVSLTFQHRMHPDISAFPRDQFYAEDDLLNDSSSLERDWNYKHYGRRAVWLDIAPRQQKKGGRAQGNRNPAEADHLINELSQFVQWAEHEPRTGKDAGKPWKVAALTFYKGQEHELRVRLQAMSKQRANTRQFSLGNGRIEVSLCTVDRFQGHEADLVLLSFVKSGSAGFLNSPNRLNVALTRARYQVVLIGHRFWMNSKSCRSRLLRNLAASTRYAKNLGWDTP</sequence>
<evidence type="ECO:0000256" key="4">
    <source>
        <dbReference type="ARBA" id="ARBA00022806"/>
    </source>
</evidence>
<dbReference type="EMBL" id="LT629972">
    <property type="protein sequence ID" value="SEI17573.1"/>
    <property type="molecule type" value="Genomic_DNA"/>
</dbReference>
<dbReference type="InterPro" id="IPR014001">
    <property type="entry name" value="Helicase_ATP-bd"/>
</dbReference>
<dbReference type="InterPro" id="IPR041677">
    <property type="entry name" value="DNA2/NAM7_AAA_11"/>
</dbReference>
<evidence type="ECO:0000256" key="1">
    <source>
        <dbReference type="ARBA" id="ARBA00007913"/>
    </source>
</evidence>
<keyword evidence="5" id="KW-0067">ATP-binding</keyword>
<reference evidence="7 8" key="1">
    <citation type="submission" date="2016-10" db="EMBL/GenBank/DDBJ databases">
        <authorList>
            <person name="de Groot N.N."/>
        </authorList>
    </citation>
    <scope>NUCLEOTIDE SEQUENCE [LARGE SCALE GENOMIC DNA]</scope>
    <source>
        <strain evidence="7 8">LMG 2158</strain>
    </source>
</reference>
<dbReference type="AlphaFoldDB" id="A0A1H6NVE0"/>
<dbReference type="GO" id="GO:0016787">
    <property type="term" value="F:hydrolase activity"/>
    <property type="evidence" value="ECO:0007669"/>
    <property type="project" value="UniProtKB-KW"/>
</dbReference>
<dbReference type="Pfam" id="PF13086">
    <property type="entry name" value="AAA_11"/>
    <property type="match status" value="2"/>
</dbReference>
<evidence type="ECO:0000313" key="8">
    <source>
        <dbReference type="Proteomes" id="UP000182272"/>
    </source>
</evidence>
<keyword evidence="4" id="KW-0347">Helicase</keyword>
<keyword evidence="2" id="KW-0547">Nucleotide-binding</keyword>
<dbReference type="Gene3D" id="3.40.50.300">
    <property type="entry name" value="P-loop containing nucleotide triphosphate hydrolases"/>
    <property type="match status" value="2"/>
</dbReference>
<dbReference type="Pfam" id="PF13087">
    <property type="entry name" value="AAA_12"/>
    <property type="match status" value="1"/>
</dbReference>
<dbReference type="InterPro" id="IPR047187">
    <property type="entry name" value="SF1_C_Upf1"/>
</dbReference>